<keyword evidence="1" id="KW-1133">Transmembrane helix</keyword>
<protein>
    <recommendedName>
        <fullName evidence="4">Stage II sporulation protein M</fullName>
    </recommendedName>
</protein>
<dbReference type="OrthoDB" id="9800053at2"/>
<feature type="transmembrane region" description="Helical" evidence="1">
    <location>
        <begin position="271"/>
        <end position="291"/>
    </location>
</feature>
<evidence type="ECO:0008006" key="4">
    <source>
        <dbReference type="Google" id="ProtNLM"/>
    </source>
</evidence>
<dbReference type="PANTHER" id="PTHR35337:SF1">
    <property type="entry name" value="SLR1478 PROTEIN"/>
    <property type="match status" value="1"/>
</dbReference>
<feature type="transmembrane region" description="Helical" evidence="1">
    <location>
        <begin position="176"/>
        <end position="197"/>
    </location>
</feature>
<organism evidence="2 3">
    <name type="scientific">Desulfobulbus oralis</name>
    <dbReference type="NCBI Taxonomy" id="1986146"/>
    <lineage>
        <taxon>Bacteria</taxon>
        <taxon>Pseudomonadati</taxon>
        <taxon>Thermodesulfobacteriota</taxon>
        <taxon>Desulfobulbia</taxon>
        <taxon>Desulfobulbales</taxon>
        <taxon>Desulfobulbaceae</taxon>
        <taxon>Desulfobulbus</taxon>
    </lineage>
</organism>
<dbReference type="AlphaFoldDB" id="A0A2L1GN64"/>
<sequence length="323" mass="35773">MHQSRFEAEASPRWQRLERLLDELPGRRLSARQKAELEEMPALYRQVCSDYGLALKRRYTTGLAGRLHTLVLRGHHLIYQQRGQGLRDLIRFIGVTFPCRVRRAWRFVALSLAFFLLPALVLGYGAYRDDTFVYSLMPASEVRNMEKMYSNQKLIEQGRGTQGDAAMFGYYIEHNIGIGFQCFAGGLFFGLGSLFFLSYNGMILGGVAGHLSHPPYAASFWPYVVGHSPWELSAVVLCGAAGLMLGLRLVQPGPLRRVDALRQIAPQAVQLVLGGALMLVLAAAIEAFWSALPLSAAVKYGFSALNWCAVLGYLCLSGRGHAA</sequence>
<keyword evidence="1" id="KW-0472">Membrane</keyword>
<dbReference type="RefSeq" id="WP_104936334.1">
    <property type="nucleotide sequence ID" value="NZ_CP021255.1"/>
</dbReference>
<feature type="transmembrane region" description="Helical" evidence="1">
    <location>
        <begin position="107"/>
        <end position="127"/>
    </location>
</feature>
<dbReference type="KEGG" id="deo:CAY53_05820"/>
<keyword evidence="3" id="KW-1185">Reference proteome</keyword>
<dbReference type="EMBL" id="CP021255">
    <property type="protein sequence ID" value="AVD71057.1"/>
    <property type="molecule type" value="Genomic_DNA"/>
</dbReference>
<evidence type="ECO:0000256" key="1">
    <source>
        <dbReference type="SAM" id="Phobius"/>
    </source>
</evidence>
<dbReference type="Pfam" id="PF01944">
    <property type="entry name" value="SpoIIM"/>
    <property type="match status" value="1"/>
</dbReference>
<feature type="transmembrane region" description="Helical" evidence="1">
    <location>
        <begin position="297"/>
        <end position="316"/>
    </location>
</feature>
<feature type="transmembrane region" description="Helical" evidence="1">
    <location>
        <begin position="204"/>
        <end position="224"/>
    </location>
</feature>
<name>A0A2L1GN64_9BACT</name>
<accession>A0A2L1GN64</accession>
<evidence type="ECO:0000313" key="2">
    <source>
        <dbReference type="EMBL" id="AVD71057.1"/>
    </source>
</evidence>
<keyword evidence="1" id="KW-0812">Transmembrane</keyword>
<feature type="transmembrane region" description="Helical" evidence="1">
    <location>
        <begin position="230"/>
        <end position="250"/>
    </location>
</feature>
<proteinExistence type="predicted"/>
<evidence type="ECO:0000313" key="3">
    <source>
        <dbReference type="Proteomes" id="UP000239867"/>
    </source>
</evidence>
<dbReference type="InterPro" id="IPR002798">
    <property type="entry name" value="SpoIIM-like"/>
</dbReference>
<reference evidence="2" key="1">
    <citation type="submission" date="2017-05" db="EMBL/GenBank/DDBJ databases">
        <authorList>
            <person name="Song R."/>
            <person name="Chenine A.L."/>
            <person name="Ruprecht R.M."/>
        </authorList>
    </citation>
    <scope>NUCLEOTIDE SEQUENCE</scope>
    <source>
        <strain evidence="2">ORNL</strain>
    </source>
</reference>
<dbReference type="Proteomes" id="UP000239867">
    <property type="component" value="Chromosome"/>
</dbReference>
<gene>
    <name evidence="2" type="ORF">CAY53_05820</name>
</gene>
<dbReference type="PANTHER" id="PTHR35337">
    <property type="entry name" value="SLR1478 PROTEIN"/>
    <property type="match status" value="1"/>
</dbReference>
<reference evidence="2" key="2">
    <citation type="journal article" date="2018" name="MBio">
        <title>Insights into the evolution of host association through the isolation and characterization of a novel human periodontal pathobiont, Desulfobulbus oralis.</title>
        <authorList>
            <person name="Cross K.L."/>
            <person name="Chirania P."/>
            <person name="Xiong W."/>
            <person name="Beall C.J."/>
            <person name="Elkins J.G."/>
            <person name="Giannone R.J."/>
            <person name="Griffen A.L."/>
            <person name="Guss A.M."/>
            <person name="Hettich R.L."/>
            <person name="Joshi S.S."/>
            <person name="Mokrzan E.M."/>
            <person name="Martin R.K."/>
            <person name="Zhulin I.B."/>
            <person name="Leys E.J."/>
            <person name="Podar M."/>
        </authorList>
    </citation>
    <scope>NUCLEOTIDE SEQUENCE [LARGE SCALE GENOMIC DNA]</scope>
    <source>
        <strain evidence="2">ORNL</strain>
    </source>
</reference>